<dbReference type="CDD" id="cd00860">
    <property type="entry name" value="ThrRS_anticodon"/>
    <property type="match status" value="1"/>
</dbReference>
<evidence type="ECO:0000256" key="6">
    <source>
        <dbReference type="ARBA" id="ARBA00022741"/>
    </source>
</evidence>
<feature type="domain" description="TGS" evidence="15">
    <location>
        <begin position="1"/>
        <end position="62"/>
    </location>
</feature>
<comment type="subcellular location">
    <subcellularLocation>
        <location evidence="13">Cytoplasm</location>
    </subcellularLocation>
</comment>
<feature type="domain" description="Aminoacyl-transfer RNA synthetases class-II family profile" evidence="14">
    <location>
        <begin position="243"/>
        <end position="546"/>
    </location>
</feature>
<evidence type="ECO:0000259" key="15">
    <source>
        <dbReference type="PROSITE" id="PS51880"/>
    </source>
</evidence>
<dbReference type="InterPro" id="IPR002314">
    <property type="entry name" value="aa-tRNA-synt_IIb"/>
</dbReference>
<evidence type="ECO:0000256" key="8">
    <source>
        <dbReference type="ARBA" id="ARBA00022840"/>
    </source>
</evidence>
<comment type="cofactor">
    <cofactor evidence="13">
        <name>Zn(2+)</name>
        <dbReference type="ChEBI" id="CHEBI:29105"/>
    </cofactor>
    <text evidence="13">Binds 1 zinc ion per subunit.</text>
</comment>
<comment type="catalytic activity">
    <reaction evidence="12 13">
        <text>tRNA(Thr) + L-threonine + ATP = L-threonyl-tRNA(Thr) + AMP + diphosphate + H(+)</text>
        <dbReference type="Rhea" id="RHEA:24624"/>
        <dbReference type="Rhea" id="RHEA-COMP:9670"/>
        <dbReference type="Rhea" id="RHEA-COMP:9704"/>
        <dbReference type="ChEBI" id="CHEBI:15378"/>
        <dbReference type="ChEBI" id="CHEBI:30616"/>
        <dbReference type="ChEBI" id="CHEBI:33019"/>
        <dbReference type="ChEBI" id="CHEBI:57926"/>
        <dbReference type="ChEBI" id="CHEBI:78442"/>
        <dbReference type="ChEBI" id="CHEBI:78534"/>
        <dbReference type="ChEBI" id="CHEBI:456215"/>
        <dbReference type="EC" id="6.1.1.3"/>
    </reaction>
</comment>
<evidence type="ECO:0000256" key="1">
    <source>
        <dbReference type="ARBA" id="ARBA00008226"/>
    </source>
</evidence>
<evidence type="ECO:0000256" key="2">
    <source>
        <dbReference type="ARBA" id="ARBA00022490"/>
    </source>
</evidence>
<dbReference type="Proteomes" id="UP001165492">
    <property type="component" value="Unassembled WGS sequence"/>
</dbReference>
<dbReference type="CDD" id="cd00771">
    <property type="entry name" value="ThrRS_core"/>
    <property type="match status" value="1"/>
</dbReference>
<dbReference type="EMBL" id="JAJHJB010000008">
    <property type="protein sequence ID" value="MCC5465390.1"/>
    <property type="molecule type" value="Genomic_DNA"/>
</dbReference>
<keyword evidence="6 13" id="KW-0547">Nucleotide-binding</keyword>
<dbReference type="CDD" id="cd01667">
    <property type="entry name" value="TGS_ThrRS"/>
    <property type="match status" value="1"/>
</dbReference>
<evidence type="ECO:0000256" key="7">
    <source>
        <dbReference type="ARBA" id="ARBA00022833"/>
    </source>
</evidence>
<organism evidence="16 17">
    <name type="scientific">Pelosinus baikalensis</name>
    <dbReference type="NCBI Taxonomy" id="2892015"/>
    <lineage>
        <taxon>Bacteria</taxon>
        <taxon>Bacillati</taxon>
        <taxon>Bacillota</taxon>
        <taxon>Negativicutes</taxon>
        <taxon>Selenomonadales</taxon>
        <taxon>Sporomusaceae</taxon>
        <taxon>Pelosinus</taxon>
    </lineage>
</organism>
<dbReference type="SUPFAM" id="SSF55681">
    <property type="entry name" value="Class II aaRS and biotin synthetases"/>
    <property type="match status" value="1"/>
</dbReference>
<dbReference type="InterPro" id="IPR047246">
    <property type="entry name" value="ThrRS_anticodon"/>
</dbReference>
<keyword evidence="3 13" id="KW-0820">tRNA-binding</keyword>
<reference evidence="16" key="1">
    <citation type="submission" date="2021-11" db="EMBL/GenBank/DDBJ databases">
        <title>Description of a new species Pelosinus isolated from the bottom sediments of Lake Baikal.</title>
        <authorList>
            <person name="Zakharyuk A."/>
        </authorList>
    </citation>
    <scope>NUCLEOTIDE SEQUENCE</scope>
    <source>
        <strain evidence="16">Bkl1</strain>
    </source>
</reference>
<evidence type="ECO:0000256" key="11">
    <source>
        <dbReference type="ARBA" id="ARBA00023146"/>
    </source>
</evidence>
<dbReference type="SMART" id="SM00863">
    <property type="entry name" value="tRNA_SAD"/>
    <property type="match status" value="1"/>
</dbReference>
<evidence type="ECO:0000259" key="14">
    <source>
        <dbReference type="PROSITE" id="PS50862"/>
    </source>
</evidence>
<keyword evidence="5 13" id="KW-0479">Metal-binding</keyword>
<dbReference type="Pfam" id="PF07973">
    <property type="entry name" value="tRNA_SAD"/>
    <property type="match status" value="1"/>
</dbReference>
<comment type="caution">
    <text evidence="13">Lacks conserved residue(s) required for the propagation of feature annotation.</text>
</comment>
<protein>
    <recommendedName>
        <fullName evidence="13">Threonine--tRNA ligase</fullName>
        <ecNumber evidence="13">6.1.1.3</ecNumber>
    </recommendedName>
    <alternativeName>
        <fullName evidence="13">Threonyl-tRNA synthetase</fullName>
        <shortName evidence="13">ThrRS</shortName>
    </alternativeName>
</protein>
<dbReference type="PANTHER" id="PTHR11451">
    <property type="entry name" value="THREONINE-TRNA LIGASE"/>
    <property type="match status" value="1"/>
</dbReference>
<dbReference type="HAMAP" id="MF_00184">
    <property type="entry name" value="Thr_tRNA_synth"/>
    <property type="match status" value="1"/>
</dbReference>
<gene>
    <name evidence="13 16" type="primary">thrS</name>
    <name evidence="16" type="ORF">LMF89_08435</name>
</gene>
<dbReference type="RefSeq" id="WP_229534643.1">
    <property type="nucleotide sequence ID" value="NZ_JAJHJB010000008.1"/>
</dbReference>
<comment type="subunit">
    <text evidence="13">Homodimer.</text>
</comment>
<name>A0ABS8HQC1_9FIRM</name>
<dbReference type="SUPFAM" id="SSF81271">
    <property type="entry name" value="TGS-like"/>
    <property type="match status" value="1"/>
</dbReference>
<dbReference type="GO" id="GO:0004829">
    <property type="term" value="F:threonine-tRNA ligase activity"/>
    <property type="evidence" value="ECO:0007669"/>
    <property type="project" value="UniProtKB-EC"/>
</dbReference>
<dbReference type="Gene3D" id="3.30.980.10">
    <property type="entry name" value="Threonyl-trna Synthetase, Chain A, domain 2"/>
    <property type="match status" value="1"/>
</dbReference>
<dbReference type="InterPro" id="IPR002320">
    <property type="entry name" value="Thr-tRNA-ligase_IIa"/>
</dbReference>
<evidence type="ECO:0000313" key="17">
    <source>
        <dbReference type="Proteomes" id="UP001165492"/>
    </source>
</evidence>
<dbReference type="InterPro" id="IPR033728">
    <property type="entry name" value="ThrRS_core"/>
</dbReference>
<evidence type="ECO:0000256" key="5">
    <source>
        <dbReference type="ARBA" id="ARBA00022723"/>
    </source>
</evidence>
<dbReference type="InterPro" id="IPR012947">
    <property type="entry name" value="tRNA_SAD"/>
</dbReference>
<feature type="binding site" evidence="13">
    <location>
        <position position="523"/>
    </location>
    <ligand>
        <name>Zn(2+)</name>
        <dbReference type="ChEBI" id="CHEBI:29105"/>
        <note>catalytic</note>
    </ligand>
</feature>
<keyword evidence="10 13" id="KW-0648">Protein biosynthesis</keyword>
<comment type="similarity">
    <text evidence="1 13">Belongs to the class-II aminoacyl-tRNA synthetase family.</text>
</comment>
<dbReference type="PRINTS" id="PR01047">
    <property type="entry name" value="TRNASYNTHTHR"/>
</dbReference>
<keyword evidence="4 13" id="KW-0436">Ligase</keyword>
<dbReference type="InterPro" id="IPR004154">
    <property type="entry name" value="Anticodon-bd"/>
</dbReference>
<evidence type="ECO:0000256" key="13">
    <source>
        <dbReference type="HAMAP-Rule" id="MF_00184"/>
    </source>
</evidence>
<keyword evidence="8 13" id="KW-0067">ATP-binding</keyword>
<dbReference type="NCBIfam" id="TIGR00418">
    <property type="entry name" value="thrS"/>
    <property type="match status" value="1"/>
</dbReference>
<keyword evidence="9 13" id="KW-0694">RNA-binding</keyword>
<comment type="caution">
    <text evidence="16">The sequence shown here is derived from an EMBL/GenBank/DDBJ whole genome shotgun (WGS) entry which is preliminary data.</text>
</comment>
<dbReference type="Gene3D" id="3.40.50.800">
    <property type="entry name" value="Anticodon-binding domain"/>
    <property type="match status" value="1"/>
</dbReference>
<dbReference type="SUPFAM" id="SSF52954">
    <property type="entry name" value="Class II aaRS ABD-related"/>
    <property type="match status" value="1"/>
</dbReference>
<dbReference type="Gene3D" id="3.30.930.10">
    <property type="entry name" value="Bira Bifunctional Protein, Domain 2"/>
    <property type="match status" value="1"/>
</dbReference>
<dbReference type="Gene3D" id="3.10.20.30">
    <property type="match status" value="1"/>
</dbReference>
<proteinExistence type="inferred from homology"/>
<dbReference type="PROSITE" id="PS50862">
    <property type="entry name" value="AA_TRNA_LIGASE_II"/>
    <property type="match status" value="1"/>
</dbReference>
<evidence type="ECO:0000256" key="9">
    <source>
        <dbReference type="ARBA" id="ARBA00022884"/>
    </source>
</evidence>
<dbReference type="Gene3D" id="3.30.54.20">
    <property type="match status" value="1"/>
</dbReference>
<accession>A0ABS8HQC1</accession>
<keyword evidence="7 13" id="KW-0862">Zinc</keyword>
<evidence type="ECO:0000256" key="10">
    <source>
        <dbReference type="ARBA" id="ARBA00022917"/>
    </source>
</evidence>
<dbReference type="InterPro" id="IPR045864">
    <property type="entry name" value="aa-tRNA-synth_II/BPL/LPL"/>
</dbReference>
<dbReference type="InterPro" id="IPR036621">
    <property type="entry name" value="Anticodon-bd_dom_sf"/>
</dbReference>
<keyword evidence="11 13" id="KW-0030">Aminoacyl-tRNA synthetase</keyword>
<keyword evidence="17" id="KW-1185">Reference proteome</keyword>
<feature type="binding site" evidence="13">
    <location>
        <position position="342"/>
    </location>
    <ligand>
        <name>Zn(2+)</name>
        <dbReference type="ChEBI" id="CHEBI:29105"/>
        <note>catalytic</note>
    </ligand>
</feature>
<evidence type="ECO:0000256" key="12">
    <source>
        <dbReference type="ARBA" id="ARBA00049515"/>
    </source>
</evidence>
<dbReference type="InterPro" id="IPR012676">
    <property type="entry name" value="TGS-like"/>
</dbReference>
<dbReference type="Pfam" id="PF00587">
    <property type="entry name" value="tRNA-synt_2b"/>
    <property type="match status" value="1"/>
</dbReference>
<dbReference type="PROSITE" id="PS51880">
    <property type="entry name" value="TGS"/>
    <property type="match status" value="1"/>
</dbReference>
<dbReference type="InterPro" id="IPR012675">
    <property type="entry name" value="Beta-grasp_dom_sf"/>
</dbReference>
<keyword evidence="2 13" id="KW-0963">Cytoplasm</keyword>
<evidence type="ECO:0000256" key="4">
    <source>
        <dbReference type="ARBA" id="ARBA00022598"/>
    </source>
</evidence>
<dbReference type="SUPFAM" id="SSF55186">
    <property type="entry name" value="ThrRS/AlaRS common domain"/>
    <property type="match status" value="1"/>
</dbReference>
<dbReference type="Pfam" id="PF03129">
    <property type="entry name" value="HGTP_anticodon"/>
    <property type="match status" value="1"/>
</dbReference>
<evidence type="ECO:0000313" key="16">
    <source>
        <dbReference type="EMBL" id="MCC5465390.1"/>
    </source>
</evidence>
<dbReference type="InterPro" id="IPR006195">
    <property type="entry name" value="aa-tRNA-synth_II"/>
</dbReference>
<dbReference type="PANTHER" id="PTHR11451:SF44">
    <property type="entry name" value="THREONINE--TRNA LIGASE, CHLOROPLASTIC_MITOCHONDRIAL 2"/>
    <property type="match status" value="1"/>
</dbReference>
<dbReference type="EC" id="6.1.1.3" evidence="13"/>
<sequence length="648" mass="74088">MVISVKLKNENQIEVAVSTTCAEITKKISSGLAKEALAAEINGKVVDITTTVNADCSLNVITFNDEAGKKVLRHTASHVLAQAIKKLYPKVKLAIGPAIENGFYYDVDSDLPFSSDDLGKMETEMKGIIKQNLALERFELPREEALKLVEQLNEPYKAALIKELPDNEPITFYRQGDFIDLCAGPHLPNTGMIKAIKLTSCTGAYWGGDSKNKMLQRIYGTAFTKQSELNAYLTAVEEAKKRDHRKIGKELDLFSIDEYIGQGLILWHPKLSVVREEIEFYWRKEHRRRGYEYIYTPHIGQSNLWETSGHLDHFAEGMYPPMKMAAKDEEENTNYYVKPMSCPFHVRMYKTRPRSYRELPIRWCELGSVYRFEKSGTLHGMLRVRGFTQDDAHIVCTEDQFVNEVNSVLDFALDMNKAFGYDKLNVYLSVRDPQDNEKYLANEPVWQLAESTLEKILSDREIVFKKDIGGAKFYGPAIDLKAVDAMGREWQGTTIQLDMNLPERFGMTYIGSDGKEHTPIMLHRTLLGSMERFVGTLIEHYAGAFPLWLAPVQVKILAISEKNHEYANKVLKILRNEDIRVEIDDRSEKIGYKIREAQLGKVPYMLILGDKEQNENVVAVRNRKNGETIVMSIEEFRSLISGEIFYKR</sequence>
<evidence type="ECO:0000256" key="3">
    <source>
        <dbReference type="ARBA" id="ARBA00022555"/>
    </source>
</evidence>
<dbReference type="InterPro" id="IPR004095">
    <property type="entry name" value="TGS"/>
</dbReference>
<dbReference type="InterPro" id="IPR018163">
    <property type="entry name" value="Thr/Ala-tRNA-synth_IIc_edit"/>
</dbReference>
<dbReference type="Pfam" id="PF02824">
    <property type="entry name" value="TGS"/>
    <property type="match status" value="1"/>
</dbReference>
<feature type="binding site" evidence="13">
    <location>
        <position position="393"/>
    </location>
    <ligand>
        <name>Zn(2+)</name>
        <dbReference type="ChEBI" id="CHEBI:29105"/>
        <note>catalytic</note>
    </ligand>
</feature>